<keyword evidence="1" id="KW-0808">Transferase</keyword>
<reference evidence="4" key="1">
    <citation type="journal article" date="2004" name="Nature">
        <title>Genome duplication in the teleost fish Tetraodon nigroviridis reveals the early vertebrate proto-karyotype.</title>
        <authorList>
            <person name="Jaillon O."/>
            <person name="Aury J.-M."/>
            <person name="Brunet F."/>
            <person name="Petit J.-L."/>
            <person name="Stange-Thomann N."/>
            <person name="Mauceli E."/>
            <person name="Bouneau L."/>
            <person name="Fischer C."/>
            <person name="Ozouf-Costaz C."/>
            <person name="Bernot A."/>
            <person name="Nicaud S."/>
            <person name="Jaffe D."/>
            <person name="Fisher S."/>
            <person name="Lutfalla G."/>
            <person name="Dossat C."/>
            <person name="Segurens B."/>
            <person name="Dasilva C."/>
            <person name="Salanoubat M."/>
            <person name="Levy M."/>
            <person name="Boudet N."/>
            <person name="Castellano S."/>
            <person name="Anthouard V."/>
            <person name="Jubin C."/>
            <person name="Castelli V."/>
            <person name="Katinka M."/>
            <person name="Vacherie B."/>
            <person name="Biemont C."/>
            <person name="Skalli Z."/>
            <person name="Cattolico L."/>
            <person name="Poulain J."/>
            <person name="De Berardinis V."/>
            <person name="Cruaud C."/>
            <person name="Duprat S."/>
            <person name="Brottier P."/>
            <person name="Coutanceau J.-P."/>
            <person name="Gouzy J."/>
            <person name="Parra G."/>
            <person name="Lardier G."/>
            <person name="Chapple C."/>
            <person name="McKernan K.J."/>
            <person name="McEwan P."/>
            <person name="Bosak S."/>
            <person name="Kellis M."/>
            <person name="Volff J.-N."/>
            <person name="Guigo R."/>
            <person name="Zody M.C."/>
            <person name="Mesirov J."/>
            <person name="Lindblad-Toh K."/>
            <person name="Birren B."/>
            <person name="Nusbaum C."/>
            <person name="Kahn D."/>
            <person name="Robinson-Rechavi M."/>
            <person name="Laudet V."/>
            <person name="Schachter V."/>
            <person name="Quetier F."/>
            <person name="Saurin W."/>
            <person name="Scarpelli C."/>
            <person name="Wincker P."/>
            <person name="Lander E.S."/>
            <person name="Weissenbach J."/>
            <person name="Roest Crollius H."/>
        </authorList>
    </citation>
    <scope>NUCLEOTIDE SEQUENCE [LARGE SCALE GENOMIC DNA]</scope>
</reference>
<dbReference type="InterPro" id="IPR029063">
    <property type="entry name" value="SAM-dependent_MTases_sf"/>
</dbReference>
<evidence type="ECO:0000259" key="3">
    <source>
        <dbReference type="PROSITE" id="PS51686"/>
    </source>
</evidence>
<dbReference type="AlphaFoldDB" id="Q4T310"/>
<feature type="compositionally biased region" description="Polar residues" evidence="2">
    <location>
        <begin position="95"/>
        <end position="107"/>
    </location>
</feature>
<dbReference type="GO" id="GO:0008168">
    <property type="term" value="F:methyltransferase activity"/>
    <property type="evidence" value="ECO:0007669"/>
    <property type="project" value="UniProtKB-KW"/>
</dbReference>
<sequence length="138" mass="16360">RVQTVVYCTRSVYPEENEQLVKRVLEKTHTHPKLLPFSRTPRRSSRSRTCWQGRRRRASWVESLLRNRKRAKRKNAERITRTHLTANHHPLPATTGRQEMSSRTTEIQVLPEDVMKREVRMNRRKGKGERRRGPKGVG</sequence>
<evidence type="ECO:0000256" key="2">
    <source>
        <dbReference type="SAM" id="MobiDB-lite"/>
    </source>
</evidence>
<proteinExistence type="inferred from homology"/>
<evidence type="ECO:0000256" key="1">
    <source>
        <dbReference type="PROSITE-ProRule" id="PRU01023"/>
    </source>
</evidence>
<feature type="non-terminal residue" evidence="4">
    <location>
        <position position="1"/>
    </location>
</feature>
<reference evidence="4" key="2">
    <citation type="submission" date="2004-02" db="EMBL/GenBank/DDBJ databases">
        <authorList>
            <consortium name="Genoscope"/>
            <consortium name="Whitehead Institute Centre for Genome Research"/>
        </authorList>
    </citation>
    <scope>NUCLEOTIDE SEQUENCE</scope>
</reference>
<organism evidence="4">
    <name type="scientific">Tetraodon nigroviridis</name>
    <name type="common">Spotted green pufferfish</name>
    <name type="synonym">Chelonodon nigroviridis</name>
    <dbReference type="NCBI Taxonomy" id="99883"/>
    <lineage>
        <taxon>Eukaryota</taxon>
        <taxon>Metazoa</taxon>
        <taxon>Chordata</taxon>
        <taxon>Craniata</taxon>
        <taxon>Vertebrata</taxon>
        <taxon>Euteleostomi</taxon>
        <taxon>Actinopterygii</taxon>
        <taxon>Neopterygii</taxon>
        <taxon>Teleostei</taxon>
        <taxon>Neoteleostei</taxon>
        <taxon>Acanthomorphata</taxon>
        <taxon>Eupercaria</taxon>
        <taxon>Tetraodontiformes</taxon>
        <taxon>Tetradontoidea</taxon>
        <taxon>Tetraodontidae</taxon>
        <taxon>Tetraodon</taxon>
    </lineage>
</organism>
<comment type="caution">
    <text evidence="1">Lacks conserved residue(s) required for the propagation of feature annotation.</text>
</comment>
<dbReference type="GO" id="GO:0003723">
    <property type="term" value="F:RNA binding"/>
    <property type="evidence" value="ECO:0007669"/>
    <property type="project" value="UniProtKB-UniRule"/>
</dbReference>
<dbReference type="EMBL" id="CAAE01010141">
    <property type="protein sequence ID" value="CAF92722.1"/>
    <property type="molecule type" value="Genomic_DNA"/>
</dbReference>
<dbReference type="OrthoDB" id="6817893at2759"/>
<comment type="similarity">
    <text evidence="1">Belongs to the class I-like SAM-binding methyltransferase superfamily. RsmB/NOP family.</text>
</comment>
<gene>
    <name evidence="4" type="ORF">GSTENG00008067001</name>
</gene>
<name>Q4T310_TETNG</name>
<dbReference type="KEGG" id="tng:GSTEN00008067G001"/>
<dbReference type="GO" id="GO:0032259">
    <property type="term" value="P:methylation"/>
    <property type="evidence" value="ECO:0007669"/>
    <property type="project" value="UniProtKB-KW"/>
</dbReference>
<accession>Q4T310</accession>
<keyword evidence="1" id="KW-0489">Methyltransferase</keyword>
<dbReference type="InterPro" id="IPR001678">
    <property type="entry name" value="MeTrfase_RsmB-F_NOP2_dom"/>
</dbReference>
<feature type="region of interest" description="Disordered" evidence="2">
    <location>
        <begin position="67"/>
        <end position="138"/>
    </location>
</feature>
<evidence type="ECO:0000313" key="4">
    <source>
        <dbReference type="EMBL" id="CAF92722.1"/>
    </source>
</evidence>
<keyword evidence="1" id="KW-0694">RNA-binding</keyword>
<dbReference type="Gene3D" id="3.40.50.150">
    <property type="entry name" value="Vaccinia Virus protein VP39"/>
    <property type="match status" value="1"/>
</dbReference>
<protein>
    <submittedName>
        <fullName evidence="4">(spotted green pufferfish) hypothetical protein</fullName>
    </submittedName>
</protein>
<feature type="compositionally biased region" description="Basic residues" evidence="2">
    <location>
        <begin position="122"/>
        <end position="138"/>
    </location>
</feature>
<dbReference type="PROSITE" id="PS51686">
    <property type="entry name" value="SAM_MT_RSMB_NOP"/>
    <property type="match status" value="1"/>
</dbReference>
<comment type="caution">
    <text evidence="4">The sequence shown here is derived from an EMBL/GenBank/DDBJ whole genome shotgun (WGS) entry which is preliminary data.</text>
</comment>
<keyword evidence="1" id="KW-0949">S-adenosyl-L-methionine</keyword>
<feature type="domain" description="SAM-dependent MTase RsmB/NOP-type" evidence="3">
    <location>
        <begin position="1"/>
        <end position="67"/>
    </location>
</feature>